<dbReference type="InterPro" id="IPR003783">
    <property type="entry name" value="Regulatory_RecX"/>
</dbReference>
<dbReference type="PANTHER" id="PTHR33602:SF1">
    <property type="entry name" value="REGULATORY PROTEIN RECX FAMILY PROTEIN"/>
    <property type="match status" value="1"/>
</dbReference>
<dbReference type="InterPro" id="IPR053926">
    <property type="entry name" value="RecX_HTH_1st"/>
</dbReference>
<dbReference type="STRING" id="1938817.SAMN06296008_103145"/>
<dbReference type="GO" id="GO:0005737">
    <property type="term" value="C:cytoplasm"/>
    <property type="evidence" value="ECO:0007669"/>
    <property type="project" value="UniProtKB-SubCell"/>
</dbReference>
<dbReference type="Pfam" id="PF21981">
    <property type="entry name" value="RecX_HTH3"/>
    <property type="match status" value="1"/>
</dbReference>
<evidence type="ECO:0000313" key="8">
    <source>
        <dbReference type="EMBL" id="SMC36536.1"/>
    </source>
</evidence>
<evidence type="ECO:0000256" key="2">
    <source>
        <dbReference type="ARBA" id="ARBA00009695"/>
    </source>
</evidence>
<dbReference type="Pfam" id="PF21982">
    <property type="entry name" value="RecX_HTH1"/>
    <property type="match status" value="1"/>
</dbReference>
<dbReference type="InterPro" id="IPR053925">
    <property type="entry name" value="RecX_HTH_3rd"/>
</dbReference>
<dbReference type="OrthoDB" id="5295441at2"/>
<comment type="function">
    <text evidence="5">Modulates RecA activity.</text>
</comment>
<evidence type="ECO:0000256" key="3">
    <source>
        <dbReference type="ARBA" id="ARBA00018111"/>
    </source>
</evidence>
<dbReference type="InterPro" id="IPR036388">
    <property type="entry name" value="WH-like_DNA-bd_sf"/>
</dbReference>
<dbReference type="HAMAP" id="MF_01114">
    <property type="entry name" value="RecX"/>
    <property type="match status" value="1"/>
</dbReference>
<feature type="domain" description="RecX third three-helical" evidence="6">
    <location>
        <begin position="103"/>
        <end position="145"/>
    </location>
</feature>
<dbReference type="Gene3D" id="1.10.10.10">
    <property type="entry name" value="Winged helix-like DNA-binding domain superfamily/Winged helix DNA-binding domain"/>
    <property type="match status" value="2"/>
</dbReference>
<comment type="subcellular location">
    <subcellularLocation>
        <location evidence="1 5">Cytoplasm</location>
    </subcellularLocation>
</comment>
<comment type="similarity">
    <text evidence="2 5">Belongs to the RecX family.</text>
</comment>
<keyword evidence="4 5" id="KW-0963">Cytoplasm</keyword>
<reference evidence="8 9" key="1">
    <citation type="submission" date="2017-04" db="EMBL/GenBank/DDBJ databases">
        <authorList>
            <person name="Afonso C.L."/>
            <person name="Miller P.J."/>
            <person name="Scott M.A."/>
            <person name="Spackman E."/>
            <person name="Goraichik I."/>
            <person name="Dimitrov K.M."/>
            <person name="Suarez D.L."/>
            <person name="Swayne D.E."/>
        </authorList>
    </citation>
    <scope>NUCLEOTIDE SEQUENCE [LARGE SCALE GENOMIC DNA]</scope>
    <source>
        <strain evidence="8 9">VK13</strain>
    </source>
</reference>
<evidence type="ECO:0000256" key="5">
    <source>
        <dbReference type="HAMAP-Rule" id="MF_01114"/>
    </source>
</evidence>
<dbReference type="AlphaFoldDB" id="A0A1W1YK77"/>
<dbReference type="RefSeq" id="WP_084282864.1">
    <property type="nucleotide sequence ID" value="NZ_FWXJ01000003.1"/>
</dbReference>
<dbReference type="GO" id="GO:0006282">
    <property type="term" value="P:regulation of DNA repair"/>
    <property type="evidence" value="ECO:0007669"/>
    <property type="project" value="UniProtKB-UniRule"/>
</dbReference>
<evidence type="ECO:0000313" key="9">
    <source>
        <dbReference type="Proteomes" id="UP000192708"/>
    </source>
</evidence>
<evidence type="ECO:0000259" key="6">
    <source>
        <dbReference type="Pfam" id="PF21981"/>
    </source>
</evidence>
<protein>
    <recommendedName>
        <fullName evidence="3 5">Regulatory protein RecX</fullName>
    </recommendedName>
</protein>
<gene>
    <name evidence="5" type="primary">recX</name>
    <name evidence="8" type="ORF">SAMN06296008_103145</name>
</gene>
<keyword evidence="9" id="KW-1185">Reference proteome</keyword>
<name>A0A1W1YK77_9BURK</name>
<sequence length="154" mass="17864">MLSDENARPKISLIGRAIKYLSNREYSQFELRKKLLPYASSEEELDAVIAKLLDKGYLSNERFTQSFISSKSSKFGIRKLTHVLQQHQLAPEMLKVELGKLKESEFQRCYEVWEKKFGMLTNEPNELAKQIRFLASRGFPQEVIMGIVRGKHPN</sequence>
<evidence type="ECO:0000256" key="1">
    <source>
        <dbReference type="ARBA" id="ARBA00004496"/>
    </source>
</evidence>
<dbReference type="EMBL" id="FWXJ01000003">
    <property type="protein sequence ID" value="SMC36536.1"/>
    <property type="molecule type" value="Genomic_DNA"/>
</dbReference>
<evidence type="ECO:0000259" key="7">
    <source>
        <dbReference type="Pfam" id="PF21982"/>
    </source>
</evidence>
<dbReference type="NCBIfam" id="NF001055">
    <property type="entry name" value="PRK00117.2-5"/>
    <property type="match status" value="1"/>
</dbReference>
<feature type="domain" description="RecX first three-helical" evidence="7">
    <location>
        <begin position="16"/>
        <end position="52"/>
    </location>
</feature>
<evidence type="ECO:0000256" key="4">
    <source>
        <dbReference type="ARBA" id="ARBA00022490"/>
    </source>
</evidence>
<organism evidence="8 9">
    <name type="scientific">Polynucleobacter kasalickyi</name>
    <dbReference type="NCBI Taxonomy" id="1938817"/>
    <lineage>
        <taxon>Bacteria</taxon>
        <taxon>Pseudomonadati</taxon>
        <taxon>Pseudomonadota</taxon>
        <taxon>Betaproteobacteria</taxon>
        <taxon>Burkholderiales</taxon>
        <taxon>Burkholderiaceae</taxon>
        <taxon>Polynucleobacter</taxon>
    </lineage>
</organism>
<proteinExistence type="inferred from homology"/>
<dbReference type="PANTHER" id="PTHR33602">
    <property type="entry name" value="REGULATORY PROTEIN RECX FAMILY PROTEIN"/>
    <property type="match status" value="1"/>
</dbReference>
<dbReference type="Proteomes" id="UP000192708">
    <property type="component" value="Unassembled WGS sequence"/>
</dbReference>
<accession>A0A1W1YK77</accession>